<evidence type="ECO:0000256" key="12">
    <source>
        <dbReference type="PIRNR" id="PIRNR006247"/>
    </source>
</evidence>
<evidence type="ECO:0000256" key="7">
    <source>
        <dbReference type="ARBA" id="ARBA00022692"/>
    </source>
</evidence>
<dbReference type="PIRSF" id="PIRSF006247">
    <property type="entry name" value="TrkH"/>
    <property type="match status" value="1"/>
</dbReference>
<keyword evidence="9 14" id="KW-1133">Transmembrane helix</keyword>
<feature type="transmembrane region" description="Helical" evidence="14">
    <location>
        <begin position="105"/>
        <end position="124"/>
    </location>
</feature>
<feature type="binding site" evidence="13">
    <location>
        <position position="439"/>
    </location>
    <ligand>
        <name>K(+)</name>
        <dbReference type="ChEBI" id="CHEBI:29103"/>
    </ligand>
</feature>
<keyword evidence="6 12" id="KW-0633">Potassium transport</keyword>
<evidence type="ECO:0000256" key="2">
    <source>
        <dbReference type="ARBA" id="ARBA00009137"/>
    </source>
</evidence>
<evidence type="ECO:0000313" key="15">
    <source>
        <dbReference type="EMBL" id="RZS85217.1"/>
    </source>
</evidence>
<evidence type="ECO:0000256" key="4">
    <source>
        <dbReference type="ARBA" id="ARBA00022475"/>
    </source>
</evidence>
<evidence type="ECO:0000256" key="8">
    <source>
        <dbReference type="ARBA" id="ARBA00022958"/>
    </source>
</evidence>
<comment type="caution">
    <text evidence="15">The sequence shown here is derived from an EMBL/GenBank/DDBJ whole genome shotgun (WGS) entry which is preliminary data.</text>
</comment>
<evidence type="ECO:0000256" key="6">
    <source>
        <dbReference type="ARBA" id="ARBA00022538"/>
    </source>
</evidence>
<name>A0A4V2F3T4_9BURK</name>
<evidence type="ECO:0000256" key="13">
    <source>
        <dbReference type="PIRSR" id="PIRSR006247-1"/>
    </source>
</evidence>
<comment type="subcellular location">
    <subcellularLocation>
        <location evidence="1 12">Cell inner membrane</location>
        <topology evidence="1 12">Multi-pass membrane protein</topology>
    </subcellularLocation>
</comment>
<keyword evidence="13" id="KW-0479">Metal-binding</keyword>
<evidence type="ECO:0000256" key="3">
    <source>
        <dbReference type="ARBA" id="ARBA00022448"/>
    </source>
</evidence>
<evidence type="ECO:0000256" key="1">
    <source>
        <dbReference type="ARBA" id="ARBA00004429"/>
    </source>
</evidence>
<dbReference type="GO" id="GO:0015379">
    <property type="term" value="F:potassium:chloride symporter activity"/>
    <property type="evidence" value="ECO:0007669"/>
    <property type="project" value="InterPro"/>
</dbReference>
<dbReference type="InterPro" id="IPR004772">
    <property type="entry name" value="TrkH"/>
</dbReference>
<dbReference type="OrthoDB" id="9810952at2"/>
<feature type="binding site" evidence="13">
    <location>
        <position position="115"/>
    </location>
    <ligand>
        <name>K(+)</name>
        <dbReference type="ChEBI" id="CHEBI:29103"/>
    </ligand>
</feature>
<dbReference type="Proteomes" id="UP000292445">
    <property type="component" value="Unassembled WGS sequence"/>
</dbReference>
<keyword evidence="5 12" id="KW-0997">Cell inner membrane</keyword>
<feature type="transmembrane region" description="Helical" evidence="14">
    <location>
        <begin position="241"/>
        <end position="259"/>
    </location>
</feature>
<keyword evidence="8 12" id="KW-0630">Potassium</keyword>
<feature type="transmembrane region" description="Helical" evidence="14">
    <location>
        <begin position="70"/>
        <end position="93"/>
    </location>
</feature>
<keyword evidence="10 12" id="KW-0406">Ion transport</keyword>
<comment type="function">
    <text evidence="12">Low-affinity potassium transport system. Interacts with Trk system potassium uptake protein TrkA.</text>
</comment>
<dbReference type="PANTHER" id="PTHR32024:SF2">
    <property type="entry name" value="TRK SYSTEM POTASSIUM UPTAKE PROTEIN TRKG-RELATED"/>
    <property type="match status" value="1"/>
</dbReference>
<keyword evidence="16" id="KW-1185">Reference proteome</keyword>
<comment type="similarity">
    <text evidence="2 12">Belongs to the TrkH potassium transport family.</text>
</comment>
<feature type="binding site" evidence="13">
    <location>
        <position position="323"/>
    </location>
    <ligand>
        <name>K(+)</name>
        <dbReference type="ChEBI" id="CHEBI:29103"/>
    </ligand>
</feature>
<feature type="binding site" evidence="13">
    <location>
        <position position="224"/>
    </location>
    <ligand>
        <name>K(+)</name>
        <dbReference type="ChEBI" id="CHEBI:29103"/>
    </ligand>
</feature>
<proteinExistence type="inferred from homology"/>
<dbReference type="GO" id="GO:0005886">
    <property type="term" value="C:plasma membrane"/>
    <property type="evidence" value="ECO:0007669"/>
    <property type="project" value="UniProtKB-SubCell"/>
</dbReference>
<evidence type="ECO:0000256" key="10">
    <source>
        <dbReference type="ARBA" id="ARBA00023065"/>
    </source>
</evidence>
<feature type="transmembrane region" description="Helical" evidence="14">
    <location>
        <begin position="397"/>
        <end position="421"/>
    </location>
</feature>
<dbReference type="AlphaFoldDB" id="A0A4V2F3T4"/>
<keyword evidence="7 14" id="KW-0812">Transmembrane</keyword>
<feature type="binding site" evidence="13">
    <location>
        <position position="116"/>
    </location>
    <ligand>
        <name>K(+)</name>
        <dbReference type="ChEBI" id="CHEBI:29103"/>
    </ligand>
</feature>
<dbReference type="Pfam" id="PF02386">
    <property type="entry name" value="TrkH"/>
    <property type="match status" value="1"/>
</dbReference>
<organism evidence="15 16">
    <name type="scientific">Pigmentiphaga kullae</name>
    <dbReference type="NCBI Taxonomy" id="151784"/>
    <lineage>
        <taxon>Bacteria</taxon>
        <taxon>Pseudomonadati</taxon>
        <taxon>Pseudomonadota</taxon>
        <taxon>Betaproteobacteria</taxon>
        <taxon>Burkholderiales</taxon>
        <taxon>Alcaligenaceae</taxon>
        <taxon>Pigmentiphaga</taxon>
    </lineage>
</organism>
<evidence type="ECO:0000313" key="16">
    <source>
        <dbReference type="Proteomes" id="UP000292445"/>
    </source>
</evidence>
<keyword evidence="11 12" id="KW-0472">Membrane</keyword>
<evidence type="ECO:0000256" key="14">
    <source>
        <dbReference type="SAM" id="Phobius"/>
    </source>
</evidence>
<protein>
    <recommendedName>
        <fullName evidence="12">Trk system potassium uptake protein</fullName>
    </recommendedName>
</protein>
<evidence type="ECO:0000256" key="5">
    <source>
        <dbReference type="ARBA" id="ARBA00022519"/>
    </source>
</evidence>
<feature type="transmembrane region" description="Helical" evidence="14">
    <location>
        <begin position="459"/>
        <end position="482"/>
    </location>
</feature>
<feature type="transmembrane region" description="Helical" evidence="14">
    <location>
        <begin position="188"/>
        <end position="204"/>
    </location>
</feature>
<evidence type="ECO:0000256" key="9">
    <source>
        <dbReference type="ARBA" id="ARBA00022989"/>
    </source>
</evidence>
<dbReference type="EMBL" id="SGXC01000001">
    <property type="protein sequence ID" value="RZS85217.1"/>
    <property type="molecule type" value="Genomic_DNA"/>
</dbReference>
<keyword evidence="4 12" id="KW-1003">Cell membrane</keyword>
<keyword evidence="3 12" id="KW-0813">Transport</keyword>
<reference evidence="15 16" key="1">
    <citation type="submission" date="2019-02" db="EMBL/GenBank/DDBJ databases">
        <title>Genomic Encyclopedia of Type Strains, Phase IV (KMG-IV): sequencing the most valuable type-strain genomes for metagenomic binning, comparative biology and taxonomic classification.</title>
        <authorList>
            <person name="Goeker M."/>
        </authorList>
    </citation>
    <scope>NUCLEOTIDE SEQUENCE [LARGE SCALE GENOMIC DNA]</scope>
    <source>
        <strain evidence="15 16">K24</strain>
    </source>
</reference>
<accession>A0A4V2F3T4</accession>
<feature type="binding site" evidence="13">
    <location>
        <position position="322"/>
    </location>
    <ligand>
        <name>K(+)</name>
        <dbReference type="ChEBI" id="CHEBI:29103"/>
    </ligand>
</feature>
<feature type="transmembrane region" description="Helical" evidence="14">
    <location>
        <begin position="136"/>
        <end position="157"/>
    </location>
</feature>
<dbReference type="RefSeq" id="WP_130356467.1">
    <property type="nucleotide sequence ID" value="NZ_SGXC01000001.1"/>
</dbReference>
<feature type="transmembrane region" description="Helical" evidence="14">
    <location>
        <begin position="39"/>
        <end position="58"/>
    </location>
</feature>
<dbReference type="GO" id="GO:0046872">
    <property type="term" value="F:metal ion binding"/>
    <property type="evidence" value="ECO:0007669"/>
    <property type="project" value="UniProtKB-KW"/>
</dbReference>
<gene>
    <name evidence="15" type="ORF">EV675_1240</name>
</gene>
<feature type="binding site" evidence="13">
    <location>
        <position position="225"/>
    </location>
    <ligand>
        <name>K(+)</name>
        <dbReference type="ChEBI" id="CHEBI:29103"/>
    </ligand>
</feature>
<dbReference type="InterPro" id="IPR003445">
    <property type="entry name" value="Cat_transpt"/>
</dbReference>
<evidence type="ECO:0000256" key="11">
    <source>
        <dbReference type="ARBA" id="ARBA00023136"/>
    </source>
</evidence>
<feature type="transmembrane region" description="Helical" evidence="14">
    <location>
        <begin position="335"/>
        <end position="358"/>
    </location>
</feature>
<dbReference type="PANTHER" id="PTHR32024">
    <property type="entry name" value="TRK SYSTEM POTASSIUM UPTAKE PROTEIN TRKG-RELATED"/>
    <property type="match status" value="1"/>
</dbReference>
<sequence length="489" mass="52974">MRKLLPVLHVLGLVIALFSMTMAIPLATSFIFSDGARDAFIHAMVVGLIGGLLLCLATRSQRRELTPRDGFLLVSLVWSVLALIATLPLLFYYHQIGAPLSMTDAYFEAMSGITTTGATVLSGLDDLPPSINVWRCTLVWIGGMGILVLAVAILPMLGAGGSQLFRAETPGPMKDEKLTPRITGTAKGLYAIYMLISVLCLLAYRMAGMNWYEAYCHMASTIGLGGFSTRDASFAAFDSPAIEMVAVVFMTIAGISFTLHFQAFRRRSLGPYWRSTEAKAYLAVLAISVAAITALLLQRGNYDSVWTALRFALFNTVSVATTTGFVSTDYSTWPIFAPVWMLVLSCFATCAGSTGGGIKMIRVVILVKQARRELIHILHPRAINPVHIGGLPVPNRVVFSVMAFMLLYWASLMALTMAMLYTGLDPVTAFTAVLASLSNTGPGLADVGPAGTFAVLSDAQTWICTFAMLIGRLELFAVLVLFTRAFWRK</sequence>
<feature type="transmembrane region" description="Helical" evidence="14">
    <location>
        <begin position="280"/>
        <end position="297"/>
    </location>
</feature>